<evidence type="ECO:0000313" key="4">
    <source>
        <dbReference type="Proteomes" id="UP000193623"/>
    </source>
</evidence>
<reference evidence="3 4" key="1">
    <citation type="submission" date="2017-03" db="EMBL/GenBank/DDBJ databases">
        <authorList>
            <person name="Afonso C.L."/>
            <person name="Miller P.J."/>
            <person name="Scott M.A."/>
            <person name="Spackman E."/>
            <person name="Goraichik I."/>
            <person name="Dimitrov K.M."/>
            <person name="Suarez D.L."/>
            <person name="Swayne D.E."/>
        </authorList>
    </citation>
    <scope>NUCLEOTIDE SEQUENCE [LARGE SCALE GENOMIC DNA]</scope>
    <source>
        <strain evidence="3 4">CECT 8397</strain>
    </source>
</reference>
<dbReference type="Proteomes" id="UP000193623">
    <property type="component" value="Unassembled WGS sequence"/>
</dbReference>
<dbReference type="EMBL" id="FWFT01000001">
    <property type="protein sequence ID" value="SLN19686.1"/>
    <property type="molecule type" value="Genomic_DNA"/>
</dbReference>
<dbReference type="Pfam" id="PF10099">
    <property type="entry name" value="RskA_C"/>
    <property type="match status" value="1"/>
</dbReference>
<feature type="transmembrane region" description="Helical" evidence="1">
    <location>
        <begin position="90"/>
        <end position="110"/>
    </location>
</feature>
<evidence type="ECO:0000313" key="3">
    <source>
        <dbReference type="EMBL" id="SLN19686.1"/>
    </source>
</evidence>
<evidence type="ECO:0000259" key="2">
    <source>
        <dbReference type="Pfam" id="PF10099"/>
    </source>
</evidence>
<dbReference type="PANTHER" id="PTHR37461">
    <property type="entry name" value="ANTI-SIGMA-K FACTOR RSKA"/>
    <property type="match status" value="1"/>
</dbReference>
<keyword evidence="1" id="KW-0472">Membrane</keyword>
<dbReference type="GO" id="GO:0016989">
    <property type="term" value="F:sigma factor antagonist activity"/>
    <property type="evidence" value="ECO:0007669"/>
    <property type="project" value="TreeGrafter"/>
</dbReference>
<feature type="domain" description="Anti-sigma K factor RskA C-terminal" evidence="2">
    <location>
        <begin position="98"/>
        <end position="223"/>
    </location>
</feature>
<keyword evidence="1" id="KW-0812">Transmembrane</keyword>
<proteinExistence type="predicted"/>
<keyword evidence="1" id="KW-1133">Transmembrane helix</keyword>
<dbReference type="GO" id="GO:0005886">
    <property type="term" value="C:plasma membrane"/>
    <property type="evidence" value="ECO:0007669"/>
    <property type="project" value="InterPro"/>
</dbReference>
<dbReference type="GO" id="GO:0006417">
    <property type="term" value="P:regulation of translation"/>
    <property type="evidence" value="ECO:0007669"/>
    <property type="project" value="TreeGrafter"/>
</dbReference>
<keyword evidence="4" id="KW-1185">Reference proteome</keyword>
<dbReference type="PANTHER" id="PTHR37461:SF1">
    <property type="entry name" value="ANTI-SIGMA-K FACTOR RSKA"/>
    <property type="match status" value="1"/>
</dbReference>
<accession>A0A1Y5RKF6</accession>
<dbReference type="AlphaFoldDB" id="A0A1Y5RKF6"/>
<gene>
    <name evidence="3" type="ORF">PSJ8397_00704</name>
</gene>
<dbReference type="OrthoDB" id="9816387at2"/>
<dbReference type="InterPro" id="IPR018764">
    <property type="entry name" value="RskA_C"/>
</dbReference>
<dbReference type="RefSeq" id="WP_159453083.1">
    <property type="nucleotide sequence ID" value="NZ_FWFT01000001.1"/>
</dbReference>
<evidence type="ECO:0000256" key="1">
    <source>
        <dbReference type="SAM" id="Phobius"/>
    </source>
</evidence>
<name>A0A1Y5RKF6_9RHOB</name>
<organism evidence="3 4">
    <name type="scientific">Pseudooctadecabacter jejudonensis</name>
    <dbReference type="NCBI Taxonomy" id="1391910"/>
    <lineage>
        <taxon>Bacteria</taxon>
        <taxon>Pseudomonadati</taxon>
        <taxon>Pseudomonadota</taxon>
        <taxon>Alphaproteobacteria</taxon>
        <taxon>Rhodobacterales</taxon>
        <taxon>Paracoccaceae</taxon>
        <taxon>Pseudooctadecabacter</taxon>
    </lineage>
</organism>
<sequence>MTDDTIQPDDLGDDALAGEYALGLLTGDAHADASKRARTDIAFALKVNAWQNHFAAIAEAVDPVTPPRGLFRKIRRQAFEETLWGYIRQIGLIPAFVGAAAAALILYVTVQFDVFNTGQEPTPTMIAEMVAEDDTLVVAAAFTSDGRLFVDRRIGASAPDRSLELWLIAGDAAPVSLGVLAADQTLNEIEVPAELQDSLAGATLAISDEPQGGSPTGAPTGAVLAVGQITTL</sequence>
<dbReference type="InterPro" id="IPR051474">
    <property type="entry name" value="Anti-sigma-K/W_factor"/>
</dbReference>
<protein>
    <submittedName>
        <fullName evidence="3">Anti-sigma-K factor rskA</fullName>
    </submittedName>
</protein>